<organism evidence="1">
    <name type="scientific">Eutreptiella gymnastica</name>
    <dbReference type="NCBI Taxonomy" id="73025"/>
    <lineage>
        <taxon>Eukaryota</taxon>
        <taxon>Discoba</taxon>
        <taxon>Euglenozoa</taxon>
        <taxon>Euglenida</taxon>
        <taxon>Spirocuta</taxon>
        <taxon>Euglenophyceae</taxon>
        <taxon>Eutreptiales</taxon>
        <taxon>Eutreptiaceae</taxon>
        <taxon>Eutreptiella</taxon>
    </lineage>
</organism>
<accession>A0A7S4G4N5</accession>
<proteinExistence type="predicted"/>
<name>A0A7S4G4N5_9EUGL</name>
<sequence length="129" mass="14442">MYSDTSHILVKSWADLYSGGFFHSLWKQLMPSSAPPAHFEVEDAKHCPICIPHPVLWEAVGACVLCTHGLSRHLGAVNDGMGHDPSDTGLRTIFLILPISRPLPAFVTFFDFEIEFGFEFELRSRPEAQ</sequence>
<gene>
    <name evidence="1" type="ORF">EGYM00163_LOCUS36410</name>
</gene>
<protein>
    <submittedName>
        <fullName evidence="1">Uncharacterized protein</fullName>
    </submittedName>
</protein>
<evidence type="ECO:0000313" key="1">
    <source>
        <dbReference type="EMBL" id="CAE0825165.1"/>
    </source>
</evidence>
<reference evidence="1" key="1">
    <citation type="submission" date="2021-01" db="EMBL/GenBank/DDBJ databases">
        <authorList>
            <person name="Corre E."/>
            <person name="Pelletier E."/>
            <person name="Niang G."/>
            <person name="Scheremetjew M."/>
            <person name="Finn R."/>
            <person name="Kale V."/>
            <person name="Holt S."/>
            <person name="Cochrane G."/>
            <person name="Meng A."/>
            <person name="Brown T."/>
            <person name="Cohen L."/>
        </authorList>
    </citation>
    <scope>NUCLEOTIDE SEQUENCE</scope>
    <source>
        <strain evidence="1">CCMP1594</strain>
    </source>
</reference>
<dbReference type="EMBL" id="HBJA01105406">
    <property type="protein sequence ID" value="CAE0825165.1"/>
    <property type="molecule type" value="Transcribed_RNA"/>
</dbReference>
<dbReference type="AlphaFoldDB" id="A0A7S4G4N5"/>